<comment type="subcellular location">
    <subcellularLocation>
        <location evidence="1">Membrane</location>
        <topology evidence="1">Multi-pass membrane protein</topology>
    </subcellularLocation>
</comment>
<keyword evidence="4 8" id="KW-1133">Transmembrane helix</keyword>
<dbReference type="InterPro" id="IPR027417">
    <property type="entry name" value="P-loop_NTPase"/>
</dbReference>
<dbReference type="PANTHER" id="PTHR48041:SF139">
    <property type="entry name" value="PROTEIN SCARLET"/>
    <property type="match status" value="1"/>
</dbReference>
<dbReference type="InterPro" id="IPR050352">
    <property type="entry name" value="ABCG_transporters"/>
</dbReference>
<evidence type="ECO:0000259" key="9">
    <source>
        <dbReference type="SMART" id="SM00382"/>
    </source>
</evidence>
<keyword evidence="5 8" id="KW-0472">Membrane</keyword>
<feature type="transmembrane region" description="Helical" evidence="8">
    <location>
        <begin position="1330"/>
        <end position="1351"/>
    </location>
</feature>
<feature type="transmembrane region" description="Helical" evidence="8">
    <location>
        <begin position="787"/>
        <end position="813"/>
    </location>
</feature>
<evidence type="ECO:0000256" key="1">
    <source>
        <dbReference type="ARBA" id="ARBA00004141"/>
    </source>
</evidence>
<feature type="transmembrane region" description="Helical" evidence="8">
    <location>
        <begin position="697"/>
        <end position="717"/>
    </location>
</feature>
<name>F0XWM6_AURAN</name>
<evidence type="ECO:0000256" key="2">
    <source>
        <dbReference type="ARBA" id="ARBA00022448"/>
    </source>
</evidence>
<keyword evidence="11" id="KW-1185">Reference proteome</keyword>
<accession>F0XWM6</accession>
<evidence type="ECO:0000313" key="11">
    <source>
        <dbReference type="Proteomes" id="UP000002729"/>
    </source>
</evidence>
<dbReference type="eggNOG" id="KOG0061">
    <property type="taxonomic scope" value="Eukaryota"/>
</dbReference>
<feature type="region of interest" description="Disordered" evidence="7">
    <location>
        <begin position="1"/>
        <end position="23"/>
    </location>
</feature>
<feature type="transmembrane region" description="Helical" evidence="8">
    <location>
        <begin position="1449"/>
        <end position="1471"/>
    </location>
</feature>
<dbReference type="Proteomes" id="UP000002729">
    <property type="component" value="Unassembled WGS sequence"/>
</dbReference>
<evidence type="ECO:0000256" key="6">
    <source>
        <dbReference type="SAM" id="Coils"/>
    </source>
</evidence>
<organism evidence="11">
    <name type="scientific">Aureococcus anophagefferens</name>
    <name type="common">Harmful bloom alga</name>
    <dbReference type="NCBI Taxonomy" id="44056"/>
    <lineage>
        <taxon>Eukaryota</taxon>
        <taxon>Sar</taxon>
        <taxon>Stramenopiles</taxon>
        <taxon>Ochrophyta</taxon>
        <taxon>Pelagophyceae</taxon>
        <taxon>Pelagomonadales</taxon>
        <taxon>Pelagomonadaceae</taxon>
        <taxon>Aureococcus</taxon>
    </lineage>
</organism>
<dbReference type="SMART" id="SM00382">
    <property type="entry name" value="AAA"/>
    <property type="match status" value="2"/>
</dbReference>
<dbReference type="InterPro" id="IPR003593">
    <property type="entry name" value="AAA+_ATPase"/>
</dbReference>
<evidence type="ECO:0000256" key="7">
    <source>
        <dbReference type="SAM" id="MobiDB-lite"/>
    </source>
</evidence>
<dbReference type="SUPFAM" id="SSF52540">
    <property type="entry name" value="P-loop containing nucleoside triphosphate hydrolases"/>
    <property type="match status" value="2"/>
</dbReference>
<feature type="coiled-coil region" evidence="6">
    <location>
        <begin position="32"/>
        <end position="59"/>
    </location>
</feature>
<feature type="transmembrane region" description="Helical" evidence="8">
    <location>
        <begin position="1363"/>
        <end position="1384"/>
    </location>
</feature>
<feature type="transmembrane region" description="Helical" evidence="8">
    <location>
        <begin position="909"/>
        <end position="933"/>
    </location>
</feature>
<dbReference type="EMBL" id="GL833120">
    <property type="protein sequence ID" value="EGB12936.1"/>
    <property type="molecule type" value="Genomic_DNA"/>
</dbReference>
<feature type="domain" description="AAA+ ATPase" evidence="9">
    <location>
        <begin position="446"/>
        <end position="626"/>
    </location>
</feature>
<keyword evidence="6" id="KW-0175">Coiled coil</keyword>
<feature type="region of interest" description="Disordered" evidence="7">
    <location>
        <begin position="119"/>
        <end position="149"/>
    </location>
</feature>
<feature type="domain" description="AAA+ ATPase" evidence="9">
    <location>
        <begin position="987"/>
        <end position="1227"/>
    </location>
</feature>
<feature type="compositionally biased region" description="Low complexity" evidence="7">
    <location>
        <begin position="129"/>
        <end position="141"/>
    </location>
</feature>
<dbReference type="GO" id="GO:0016020">
    <property type="term" value="C:membrane"/>
    <property type="evidence" value="ECO:0007669"/>
    <property type="project" value="UniProtKB-SubCell"/>
</dbReference>
<feature type="transmembrane region" description="Helical" evidence="8">
    <location>
        <begin position="833"/>
        <end position="858"/>
    </location>
</feature>
<sequence>MSDSDSDSDSDKEDKFDGKDLDPMLQKACVNNPRLQQKLKNMKKIRREQEEEKRAILKSGRMVKSCTWQWTDWNDLGECLGNEVHVHIQLPAGTKRERLKVKTLRQLIEVKLLSTTEGADSGWHPKALPTAPEAAAAAPEAATPPPPPEPVAIGDRYVSYASGRHKGDSTYTSMFAKGERAKAMDIRNELEALKDKGQYEEAIDLRDRLRSVWSKCSRAVMLDVTGAAAKNGSRHALAPGVIDALRDDLKLAAAEDRLEDALNFLTALNASGSGTGQSSDAAAAAAAAPRRGKALGANSFGHAARRDASRVASSAPRKLVTAPEPKKLDTVLLRGDLYGEIENQGTVWHLDDGVLKIEMTKISATTGTPGQGGFEWPSLFKTDKFRENKGIVSRSGCPLALFARCLRPGMASAADLEAGACGGVVVELVNVEGCGNLKRINGRFLPDEVTAVVGGHDSGASTLLEAVCGRHAFRGSILFNGSGLHEAGRACRLIGGAATPFASCLTIKQALYYASMLAGGGDGAAQLGRADAAMALFRLEPLRDARVADAGAAGRLVAAAAGCLSGRPVVLLDDATRGLDAVGCAALAAGLARAAGAGRTIACATSTPADGFADGAARLLVLRKGRVAFFGEAASLRAYVERQGLVAPSRERPADAFLRALDRSEGPWLRAWSDASPATGVLEPVPLVASSVASPPAPPFVAVLRVVFLRATHAWLVDGSRGRAAYAAALALAVFLALAGDGTCGAPYAVAVLQLAAAPAAAAAIADRAAAAAEIRDGVVPAKALAAAHLLLAMLQFGCFAAVLVAGFGAYRLIALYPWLRLPAYATHKTPRIIAWLPALGLQYVTGSALGLVVSCAFSSASRAATLLQVIALFSAALARSGAPALKAFNVVAWASAALTRDGAPWRSGLAAAGVCAALAALAAPAVAAAAAAPPPPPADDGRAPDKGRGYGTSVVDLAHVRSKPLRVAVKDLACEGLRGATADFGAGSITALVGPRGSGAAVLLRAVAGRTAARGAVLLGGEPADAAARRGLVAFCEGGRGGDEIPPGATLREALTLAALLRTPAAWARERRAARVEAVARAVRVDGRHLDAAPAPRAARDRAGFAVALLEDRPCLCVAGLGGVDGAGQADLVGALVAAARRARKTVLFCDNALPHRLATQLDGVALMARGRLVRCAAPGDVERFLDDMGAPAARDDDPVRAAVLVLDAAEAAPRLPRKGPKAPPEGAAALERPAPGPGFLFQFAVAVRRLAAAGRADAADYVIASSCLMALVGATFGDEPALGLYVALVAGASLAAAQALLPGRDGAALRRDVADGAMTATAAAAARGAVHAASALVAALAGFPVAWVLLGVRAGPGDTVLAALVAGALGACAAVAAALLGAAARSDLAAAHALAPLAALVHLSGAADLGGVLAPVLRGLPTAFARDALLRLAGLRGDRAAVPRADALALALWAAGLAAAGLAAPRLLAAARRA</sequence>
<dbReference type="InParanoid" id="F0XWM6"/>
<feature type="transmembrane region" description="Helical" evidence="8">
    <location>
        <begin position="1284"/>
        <end position="1303"/>
    </location>
</feature>
<dbReference type="RefSeq" id="XP_009032555.1">
    <property type="nucleotide sequence ID" value="XM_009034307.1"/>
</dbReference>
<dbReference type="GO" id="GO:0042626">
    <property type="term" value="F:ATPase-coupled transmembrane transporter activity"/>
    <property type="evidence" value="ECO:0007669"/>
    <property type="project" value="TreeGrafter"/>
</dbReference>
<dbReference type="PANTHER" id="PTHR48041">
    <property type="entry name" value="ABC TRANSPORTER G FAMILY MEMBER 28"/>
    <property type="match status" value="1"/>
</dbReference>
<reference evidence="10 11" key="1">
    <citation type="journal article" date="2011" name="Proc. Natl. Acad. Sci. U.S.A.">
        <title>Niche of harmful alga Aureococcus anophagefferens revealed through ecogenomics.</title>
        <authorList>
            <person name="Gobler C.J."/>
            <person name="Berry D.L."/>
            <person name="Dyhrman S.T."/>
            <person name="Wilhelm S.W."/>
            <person name="Salamov A."/>
            <person name="Lobanov A.V."/>
            <person name="Zhang Y."/>
            <person name="Collier J.L."/>
            <person name="Wurch L.L."/>
            <person name="Kustka A.B."/>
            <person name="Dill B.D."/>
            <person name="Shah M."/>
            <person name="VerBerkmoes N.C."/>
            <person name="Kuo A."/>
            <person name="Terry A."/>
            <person name="Pangilinan J."/>
            <person name="Lindquist E.A."/>
            <person name="Lucas S."/>
            <person name="Paulsen I.T."/>
            <person name="Hattenrath-Lehmann T.K."/>
            <person name="Talmage S.C."/>
            <person name="Walker E.A."/>
            <person name="Koch F."/>
            <person name="Burson A.M."/>
            <person name="Marcoval M.A."/>
            <person name="Tang Y.Z."/>
            <person name="Lecleir G.R."/>
            <person name="Coyne K.J."/>
            <person name="Berg G.M."/>
            <person name="Bertrand E.M."/>
            <person name="Saito M.A."/>
            <person name="Gladyshev V.N."/>
            <person name="Grigoriev I.V."/>
        </authorList>
    </citation>
    <scope>NUCLEOTIDE SEQUENCE [LARGE SCALE GENOMIC DNA]</scope>
    <source>
        <strain evidence="11">CCMP 1984</strain>
    </source>
</reference>
<evidence type="ECO:0000313" key="10">
    <source>
        <dbReference type="EMBL" id="EGB12936.1"/>
    </source>
</evidence>
<dbReference type="KEGG" id="aaf:AURANDRAFT_70610"/>
<evidence type="ECO:0000256" key="8">
    <source>
        <dbReference type="SAM" id="Phobius"/>
    </source>
</evidence>
<evidence type="ECO:0000256" key="4">
    <source>
        <dbReference type="ARBA" id="ARBA00022989"/>
    </source>
</evidence>
<dbReference type="Gene3D" id="3.40.50.300">
    <property type="entry name" value="P-loop containing nucleotide triphosphate hydrolases"/>
    <property type="match status" value="2"/>
</dbReference>
<keyword evidence="2" id="KW-0813">Transport</keyword>
<evidence type="ECO:0000256" key="3">
    <source>
        <dbReference type="ARBA" id="ARBA00022692"/>
    </source>
</evidence>
<feature type="transmembrane region" description="Helical" evidence="8">
    <location>
        <begin position="746"/>
        <end position="766"/>
    </location>
</feature>
<protein>
    <submittedName>
        <fullName evidence="10">Uncharacterized protein ABC44</fullName>
    </submittedName>
</protein>
<gene>
    <name evidence="10" type="primary">ABC44</name>
    <name evidence="10" type="ORF">AURANDRAFT_70610</name>
</gene>
<keyword evidence="3 8" id="KW-0812">Transmembrane</keyword>
<feature type="compositionally biased region" description="Basic and acidic residues" evidence="7">
    <location>
        <begin position="12"/>
        <end position="22"/>
    </location>
</feature>
<feature type="transmembrane region" description="Helical" evidence="8">
    <location>
        <begin position="724"/>
        <end position="740"/>
    </location>
</feature>
<proteinExistence type="predicted"/>
<feature type="compositionally biased region" description="Acidic residues" evidence="7">
    <location>
        <begin position="1"/>
        <end position="11"/>
    </location>
</feature>
<evidence type="ECO:0000256" key="5">
    <source>
        <dbReference type="ARBA" id="ARBA00023136"/>
    </source>
</evidence>
<dbReference type="GeneID" id="20227838"/>
<feature type="transmembrane region" description="Helical" evidence="8">
    <location>
        <begin position="1396"/>
        <end position="1419"/>
    </location>
</feature>